<sequence>MRRTWRLLAVLVVAGSASLLLWAFVLHDPRQDIDLGRRVGSEHPFTRSLMPGARWATAELCTERLPCIQAVTSETLMMYRFAEREEAVAAADSFSDDDYLTGWIAVRFEPGALTAAERDSVEYGVGCINTWVSDDGRDC</sequence>
<protein>
    <submittedName>
        <fullName evidence="1">Uncharacterized protein</fullName>
    </submittedName>
</protein>
<dbReference type="Proteomes" id="UP000471126">
    <property type="component" value="Unassembled WGS sequence"/>
</dbReference>
<dbReference type="RefSeq" id="WP_163475379.1">
    <property type="nucleotide sequence ID" value="NZ_JAAGWE010000008.1"/>
</dbReference>
<gene>
    <name evidence="1" type="ORF">GCU54_03965</name>
</gene>
<reference evidence="1 2" key="1">
    <citation type="submission" date="2019-12" db="EMBL/GenBank/DDBJ databases">
        <title>WGS of CPCC 203550 I12A-02606.</title>
        <authorList>
            <person name="Jiang Z."/>
        </authorList>
    </citation>
    <scope>NUCLEOTIDE SEQUENCE [LARGE SCALE GENOMIC DNA]</scope>
    <source>
        <strain evidence="1 2">I12A-02606</strain>
    </source>
</reference>
<evidence type="ECO:0000313" key="2">
    <source>
        <dbReference type="Proteomes" id="UP000471126"/>
    </source>
</evidence>
<name>A0A6P0GE34_9ACTN</name>
<organism evidence="1 2">
    <name type="scientific">Geodermatophilus normandii</name>
    <dbReference type="NCBI Taxonomy" id="1137989"/>
    <lineage>
        <taxon>Bacteria</taxon>
        <taxon>Bacillati</taxon>
        <taxon>Actinomycetota</taxon>
        <taxon>Actinomycetes</taxon>
        <taxon>Geodermatophilales</taxon>
        <taxon>Geodermatophilaceae</taxon>
        <taxon>Geodermatophilus</taxon>
    </lineage>
</organism>
<dbReference type="AlphaFoldDB" id="A0A6P0GE34"/>
<dbReference type="EMBL" id="JAAGWE010000008">
    <property type="protein sequence ID" value="NEM05179.1"/>
    <property type="molecule type" value="Genomic_DNA"/>
</dbReference>
<comment type="caution">
    <text evidence="1">The sequence shown here is derived from an EMBL/GenBank/DDBJ whole genome shotgun (WGS) entry which is preliminary data.</text>
</comment>
<proteinExistence type="predicted"/>
<accession>A0A6P0GE34</accession>
<evidence type="ECO:0000313" key="1">
    <source>
        <dbReference type="EMBL" id="NEM05179.1"/>
    </source>
</evidence>